<feature type="compositionally biased region" description="Gly residues" evidence="1">
    <location>
        <begin position="54"/>
        <end position="69"/>
    </location>
</feature>
<evidence type="ECO:0000313" key="3">
    <source>
        <dbReference type="Proteomes" id="UP000032274"/>
    </source>
</evidence>
<accession>A0AA40JP94</accession>
<sequence length="107" mass="11547">HQGAERDREIIGIALLEAERTEHDLQHQLEEPGAGQRRRSDHGNRQGRGQRRIAGGGSMRRMGGGGRHGGPPASIIREGHGPAPCSIRVVSRENPAVEARDNPIRAG</sequence>
<dbReference type="AlphaFoldDB" id="A0AA40JP94"/>
<feature type="region of interest" description="Disordered" evidence="1">
    <location>
        <begin position="19"/>
        <end position="107"/>
    </location>
</feature>
<feature type="compositionally biased region" description="Basic and acidic residues" evidence="1">
    <location>
        <begin position="19"/>
        <end position="30"/>
    </location>
</feature>
<gene>
    <name evidence="2" type="ORF">QU38_02780</name>
</gene>
<comment type="caution">
    <text evidence="2">The sequence shown here is derived from an EMBL/GenBank/DDBJ whole genome shotgun (WGS) entry which is preliminary data.</text>
</comment>
<evidence type="ECO:0000313" key="2">
    <source>
        <dbReference type="EMBL" id="KIU00739.1"/>
    </source>
</evidence>
<feature type="compositionally biased region" description="Basic and acidic residues" evidence="1">
    <location>
        <begin position="98"/>
        <end position="107"/>
    </location>
</feature>
<dbReference type="Proteomes" id="UP000032274">
    <property type="component" value="Unassembled WGS sequence"/>
</dbReference>
<evidence type="ECO:0000256" key="1">
    <source>
        <dbReference type="SAM" id="MobiDB-lite"/>
    </source>
</evidence>
<protein>
    <submittedName>
        <fullName evidence="2">Uncharacterized protein</fullName>
    </submittedName>
</protein>
<name>A0AA40JP94_STAAU</name>
<feature type="non-terminal residue" evidence="2">
    <location>
        <position position="1"/>
    </location>
</feature>
<reference evidence="2 3" key="1">
    <citation type="submission" date="2015-01" db="EMBL/GenBank/DDBJ databases">
        <title>Characterization of Swiss Staphylococcus aureus strains involved in food poisoning.</title>
        <authorList>
            <person name="Crovadore J."/>
            <person name="Chablais R."/>
            <person name="Tonacini J."/>
            <person name="Schnyder B."/>
            <person name="Lefort F."/>
        </authorList>
    </citation>
    <scope>NUCLEOTIDE SEQUENCE [LARGE SCALE GENOMIC DNA]</scope>
    <source>
        <strain evidence="2 3">SA-120</strain>
    </source>
</reference>
<organism evidence="2 3">
    <name type="scientific">Staphylococcus aureus</name>
    <dbReference type="NCBI Taxonomy" id="1280"/>
    <lineage>
        <taxon>Bacteria</taxon>
        <taxon>Bacillati</taxon>
        <taxon>Bacillota</taxon>
        <taxon>Bacilli</taxon>
        <taxon>Bacillales</taxon>
        <taxon>Staphylococcaceae</taxon>
        <taxon>Staphylococcus</taxon>
    </lineage>
</organism>
<proteinExistence type="predicted"/>
<dbReference type="EMBL" id="JXIG01000582">
    <property type="protein sequence ID" value="KIU00739.1"/>
    <property type="molecule type" value="Genomic_DNA"/>
</dbReference>